<organism evidence="1 2">
    <name type="scientific">Gimesia alba</name>
    <dbReference type="NCBI Taxonomy" id="2527973"/>
    <lineage>
        <taxon>Bacteria</taxon>
        <taxon>Pseudomonadati</taxon>
        <taxon>Planctomycetota</taxon>
        <taxon>Planctomycetia</taxon>
        <taxon>Planctomycetales</taxon>
        <taxon>Planctomycetaceae</taxon>
        <taxon>Gimesia</taxon>
    </lineage>
</organism>
<proteinExistence type="predicted"/>
<evidence type="ECO:0000313" key="1">
    <source>
        <dbReference type="EMBL" id="QDT45600.1"/>
    </source>
</evidence>
<sequence length="56" mass="6336">MKCLYLSGGGIINLSRCTKWSQEKPLDRQAVIEPQLKAPIQFEPQSVKPLQAIRLL</sequence>
<name>A0A517RNZ2_9PLAN</name>
<dbReference type="AlphaFoldDB" id="A0A517RNZ2"/>
<keyword evidence="2" id="KW-1185">Reference proteome</keyword>
<dbReference type="Proteomes" id="UP000317171">
    <property type="component" value="Chromosome"/>
</dbReference>
<protein>
    <submittedName>
        <fullName evidence="1">Uncharacterized protein</fullName>
    </submittedName>
</protein>
<gene>
    <name evidence="1" type="ORF">Pan241w_57260</name>
</gene>
<accession>A0A517RNZ2</accession>
<dbReference type="EMBL" id="CP036269">
    <property type="protein sequence ID" value="QDT45600.1"/>
    <property type="molecule type" value="Genomic_DNA"/>
</dbReference>
<evidence type="ECO:0000313" key="2">
    <source>
        <dbReference type="Proteomes" id="UP000317171"/>
    </source>
</evidence>
<reference evidence="1 2" key="1">
    <citation type="submission" date="2019-02" db="EMBL/GenBank/DDBJ databases">
        <title>Deep-cultivation of Planctomycetes and their phenomic and genomic characterization uncovers novel biology.</title>
        <authorList>
            <person name="Wiegand S."/>
            <person name="Jogler M."/>
            <person name="Boedeker C."/>
            <person name="Pinto D."/>
            <person name="Vollmers J."/>
            <person name="Rivas-Marin E."/>
            <person name="Kohn T."/>
            <person name="Peeters S.H."/>
            <person name="Heuer A."/>
            <person name="Rast P."/>
            <person name="Oberbeckmann S."/>
            <person name="Bunk B."/>
            <person name="Jeske O."/>
            <person name="Meyerdierks A."/>
            <person name="Storesund J.E."/>
            <person name="Kallscheuer N."/>
            <person name="Luecker S."/>
            <person name="Lage O.M."/>
            <person name="Pohl T."/>
            <person name="Merkel B.J."/>
            <person name="Hornburger P."/>
            <person name="Mueller R.-W."/>
            <person name="Bruemmer F."/>
            <person name="Labrenz M."/>
            <person name="Spormann A.M."/>
            <person name="Op den Camp H."/>
            <person name="Overmann J."/>
            <person name="Amann R."/>
            <person name="Jetten M.S.M."/>
            <person name="Mascher T."/>
            <person name="Medema M.H."/>
            <person name="Devos D.P."/>
            <person name="Kaster A.-K."/>
            <person name="Ovreas L."/>
            <person name="Rohde M."/>
            <person name="Galperin M.Y."/>
            <person name="Jogler C."/>
        </authorList>
    </citation>
    <scope>NUCLEOTIDE SEQUENCE [LARGE SCALE GENOMIC DNA]</scope>
    <source>
        <strain evidence="1 2">Pan241w</strain>
    </source>
</reference>
<dbReference type="KEGG" id="gaz:Pan241w_57260"/>